<comment type="caution">
    <text evidence="2">The sequence shown here is derived from an EMBL/GenBank/DDBJ whole genome shotgun (WGS) entry which is preliminary data.</text>
</comment>
<evidence type="ECO:0000313" key="2">
    <source>
        <dbReference type="EMBL" id="CCI47495.1"/>
    </source>
</evidence>
<feature type="compositionally biased region" description="Polar residues" evidence="1">
    <location>
        <begin position="195"/>
        <end position="208"/>
    </location>
</feature>
<name>A0A024GLW4_9STRA</name>
<dbReference type="EMBL" id="CAIX01000172">
    <property type="protein sequence ID" value="CCI47495.1"/>
    <property type="molecule type" value="Genomic_DNA"/>
</dbReference>
<dbReference type="Proteomes" id="UP000053237">
    <property type="component" value="Unassembled WGS sequence"/>
</dbReference>
<keyword evidence="3" id="KW-1185">Reference proteome</keyword>
<gene>
    <name evidence="2" type="ORF">BN9_085020</name>
</gene>
<dbReference type="PANTHER" id="PTHR37558:SF1">
    <property type="entry name" value="HTH CENPB-TYPE DOMAIN-CONTAINING PROTEIN"/>
    <property type="match status" value="1"/>
</dbReference>
<feature type="compositionally biased region" description="Basic and acidic residues" evidence="1">
    <location>
        <begin position="160"/>
        <end position="171"/>
    </location>
</feature>
<accession>A0A024GLW4</accession>
<organism evidence="2 3">
    <name type="scientific">Albugo candida</name>
    <dbReference type="NCBI Taxonomy" id="65357"/>
    <lineage>
        <taxon>Eukaryota</taxon>
        <taxon>Sar</taxon>
        <taxon>Stramenopiles</taxon>
        <taxon>Oomycota</taxon>
        <taxon>Peronosporomycetes</taxon>
        <taxon>Albuginales</taxon>
        <taxon>Albuginaceae</taxon>
        <taxon>Albugo</taxon>
    </lineage>
</organism>
<evidence type="ECO:0000313" key="3">
    <source>
        <dbReference type="Proteomes" id="UP000053237"/>
    </source>
</evidence>
<evidence type="ECO:0000256" key="1">
    <source>
        <dbReference type="SAM" id="MobiDB-lite"/>
    </source>
</evidence>
<dbReference type="PANTHER" id="PTHR37558">
    <property type="entry name" value="HTH CENPB-TYPE DOMAIN-CONTAINING PROTEIN"/>
    <property type="match status" value="1"/>
</dbReference>
<protein>
    <submittedName>
        <fullName evidence="2">Uncharacterized protein</fullName>
    </submittedName>
</protein>
<dbReference type="OrthoDB" id="120918at2759"/>
<proteinExistence type="predicted"/>
<sequence>MPWAAVHGYVREVWASAADAFSLSMREKFTKLDQCFGEDGNKDFASISALSGIGAVFHVNHIACKRRFDTLLDAHRRRDLDSLRASGSEEECCEREQLLLDIDRLISTHDEWRKNNRTRKTSSNSSSHCDESFPYLSGAAEALLDSSPLELTKKSPDILEKTSRISTRDNDDQYVGRSHDSGDNNMHGANDASPEVNSTYRTKGTEASGSYLHSKKAEILASDRQLMDEVLHLKRRKLAIEEKRFELQKEKHRNLISTIQSHTAAVQSLTAALLSVAQQFRSHDT</sequence>
<reference evidence="2 3" key="1">
    <citation type="submission" date="2012-05" db="EMBL/GenBank/DDBJ databases">
        <title>Recombination and specialization in a pathogen metapopulation.</title>
        <authorList>
            <person name="Gardiner A."/>
            <person name="Kemen E."/>
            <person name="Schultz-Larsen T."/>
            <person name="MacLean D."/>
            <person name="Van Oosterhout C."/>
            <person name="Jones J.D.G."/>
        </authorList>
    </citation>
    <scope>NUCLEOTIDE SEQUENCE [LARGE SCALE GENOMIC DNA]</scope>
    <source>
        <strain evidence="2 3">Ac Nc2</strain>
    </source>
</reference>
<dbReference type="InParanoid" id="A0A024GLW4"/>
<dbReference type="AlphaFoldDB" id="A0A024GLW4"/>
<feature type="region of interest" description="Disordered" evidence="1">
    <location>
        <begin position="160"/>
        <end position="208"/>
    </location>
</feature>